<dbReference type="OrthoDB" id="6397421at2"/>
<proteinExistence type="predicted"/>
<evidence type="ECO:0008006" key="3">
    <source>
        <dbReference type="Google" id="ProtNLM"/>
    </source>
</evidence>
<name>A0A3S0HNX3_9GAMM</name>
<organism evidence="1 2">
    <name type="scientific">Halomonas nitroreducens</name>
    <dbReference type="NCBI Taxonomy" id="447425"/>
    <lineage>
        <taxon>Bacteria</taxon>
        <taxon>Pseudomonadati</taxon>
        <taxon>Pseudomonadota</taxon>
        <taxon>Gammaproteobacteria</taxon>
        <taxon>Oceanospirillales</taxon>
        <taxon>Halomonadaceae</taxon>
        <taxon>Halomonas</taxon>
    </lineage>
</organism>
<evidence type="ECO:0000313" key="1">
    <source>
        <dbReference type="EMBL" id="RTR01935.1"/>
    </source>
</evidence>
<reference evidence="1 2" key="1">
    <citation type="submission" date="2018-12" db="EMBL/GenBank/DDBJ databases">
        <authorList>
            <person name="Yu L."/>
        </authorList>
    </citation>
    <scope>NUCLEOTIDE SEQUENCE [LARGE SCALE GENOMIC DNA]</scope>
    <source>
        <strain evidence="1 2">11S</strain>
    </source>
</reference>
<evidence type="ECO:0000313" key="2">
    <source>
        <dbReference type="Proteomes" id="UP000267400"/>
    </source>
</evidence>
<keyword evidence="2" id="KW-1185">Reference proteome</keyword>
<gene>
    <name evidence="1" type="ORF">EKG36_13075</name>
</gene>
<accession>A0A3S0HNX3</accession>
<sequence length="450" mass="48436">MTDADYAAWLADHAAPRVVLCEMEHGAGTEFLASHPYISRPTDAVPNRVYDDLLAEAIDIETRADARLSFGEVRLVNDGALDAWLGYAWTGHAIRLYLGGPGWSRDDFRLHARGINQGISGARRGELVFSMVDQSARLDEPLDTGTLPLGGGPVPLALGSVYNAPAYRVSTTALTYRASYLAATALTPKELGNTVPHTDDLAGGAFTLDNAPGGALTVDIQQADDTPAEVVAWVAAQYGLTVAENGLSGYTVGLYYAGPVSGRQILDDLCRGQGGYWYLDALGQLVVRQHQVPTVAELTLAPDDVLFGSLELVETQQPWASLTLRWGRNAAPLREVAGTIEANDASEAERLKREWRESVATQALPDYPLAEEVTRASPLSVAADAATERDRLLALRAVRRDVWRLEAFLPEADVGQAIAVEVGALSGRLGRVIAVRRSPTRGITTLEVWV</sequence>
<protein>
    <recommendedName>
        <fullName evidence="3">Tip attachment protein J domain-containing protein</fullName>
    </recommendedName>
</protein>
<dbReference type="RefSeq" id="WP_126484789.1">
    <property type="nucleotide sequence ID" value="NZ_RXNS01000012.1"/>
</dbReference>
<comment type="caution">
    <text evidence="1">The sequence shown here is derived from an EMBL/GenBank/DDBJ whole genome shotgun (WGS) entry which is preliminary data.</text>
</comment>
<dbReference type="Proteomes" id="UP000267400">
    <property type="component" value="Unassembled WGS sequence"/>
</dbReference>
<dbReference type="EMBL" id="RXNS01000012">
    <property type="protein sequence ID" value="RTR01935.1"/>
    <property type="molecule type" value="Genomic_DNA"/>
</dbReference>
<dbReference type="AlphaFoldDB" id="A0A3S0HNX3"/>